<dbReference type="PANTHER" id="PTHR39601">
    <property type="entry name" value="CHORIOGENIN HMINOR"/>
    <property type="match status" value="1"/>
</dbReference>
<proteinExistence type="predicted"/>
<evidence type="ECO:0000256" key="1">
    <source>
        <dbReference type="SAM" id="MobiDB-lite"/>
    </source>
</evidence>
<comment type="caution">
    <text evidence="3">The sequence shown here is derived from an EMBL/GenBank/DDBJ whole genome shotgun (WGS) entry which is preliminary data.</text>
</comment>
<feature type="compositionally biased region" description="Low complexity" evidence="1">
    <location>
        <begin position="740"/>
        <end position="749"/>
    </location>
</feature>
<dbReference type="AlphaFoldDB" id="A0A420IPW1"/>
<name>A0A420IPW1_9PEZI</name>
<dbReference type="OrthoDB" id="5302380at2759"/>
<evidence type="ECO:0000259" key="2">
    <source>
        <dbReference type="Pfam" id="PF26013"/>
    </source>
</evidence>
<evidence type="ECO:0000313" key="3">
    <source>
        <dbReference type="EMBL" id="RKF76574.1"/>
    </source>
</evidence>
<organism evidence="3 4">
    <name type="scientific">Golovinomyces cichoracearum</name>
    <dbReference type="NCBI Taxonomy" id="62708"/>
    <lineage>
        <taxon>Eukaryota</taxon>
        <taxon>Fungi</taxon>
        <taxon>Dikarya</taxon>
        <taxon>Ascomycota</taxon>
        <taxon>Pezizomycotina</taxon>
        <taxon>Leotiomycetes</taxon>
        <taxon>Erysiphales</taxon>
        <taxon>Erysiphaceae</taxon>
        <taxon>Golovinomyces</taxon>
    </lineage>
</organism>
<dbReference type="PANTHER" id="PTHR39601:SF2">
    <property type="entry name" value="CHORIOGENIN HMINOR"/>
    <property type="match status" value="1"/>
</dbReference>
<feature type="compositionally biased region" description="Low complexity" evidence="1">
    <location>
        <begin position="718"/>
        <end position="728"/>
    </location>
</feature>
<evidence type="ECO:0000313" key="4">
    <source>
        <dbReference type="Proteomes" id="UP000285405"/>
    </source>
</evidence>
<feature type="region of interest" description="Disordered" evidence="1">
    <location>
        <begin position="718"/>
        <end position="749"/>
    </location>
</feature>
<protein>
    <recommendedName>
        <fullName evidence="2">DUF8004 domain-containing protein</fullName>
    </recommendedName>
</protein>
<reference evidence="3 4" key="1">
    <citation type="journal article" date="2018" name="BMC Genomics">
        <title>Comparative genome analyses reveal sequence features reflecting distinct modes of host-adaptation between dicot and monocot powdery mildew.</title>
        <authorList>
            <person name="Wu Y."/>
            <person name="Ma X."/>
            <person name="Pan Z."/>
            <person name="Kale S.D."/>
            <person name="Song Y."/>
            <person name="King H."/>
            <person name="Zhang Q."/>
            <person name="Presley C."/>
            <person name="Deng X."/>
            <person name="Wei C.I."/>
            <person name="Xiao S."/>
        </authorList>
    </citation>
    <scope>NUCLEOTIDE SEQUENCE [LARGE SCALE GENOMIC DNA]</scope>
    <source>
        <strain evidence="3">UCSC1</strain>
    </source>
</reference>
<dbReference type="Pfam" id="PF26013">
    <property type="entry name" value="DUF8004"/>
    <property type="match status" value="1"/>
</dbReference>
<feature type="domain" description="DUF8004" evidence="2">
    <location>
        <begin position="345"/>
        <end position="442"/>
    </location>
</feature>
<dbReference type="InterPro" id="IPR058317">
    <property type="entry name" value="DUF8004"/>
</dbReference>
<accession>A0A420IPW1</accession>
<sequence length="882" mass="101182">MSGRSGYVRVEQAARSQLDYQKLAQASKSQVIHNIPESALSGFPYPSQIIQEDNFLHRQDPAIPSHDQYFLPRIGHAVRQTPILSTALPSQVHRSQFRVKMDEKSVKFRNEIRRAFRMKKNKSALANSGALQAEKNYQGKDLQFIEIFNPRDNHICSYFCHQNYHYEPQFFQSLSSPALLSRWLGKGRLVEPWAKLRKDPELFDSFGDTLIYFGDAQKKFPHSNPSLRINSHFIEETDSIVLINMLRENSAVDYVRPLQQKYGSSSSLASFQNCYLDGQISYEIFFPAPHHLSMTDAQHHQVTTRNFFALLLNASLVGQSMYRALYDLRNRVDEYMPADTDSAGMIIDWITSRGIDDPRRNISTAFSLLAWSEGECVRWENGWKEAFCHAVGMRALDPDQKVELIPEFHYLSPITKTLLSRSSMDTRLRIRESEFRLDNFDFTDMWDVTDQKVSSGRSAFDRFRKFLVQHYQKIYSTWPPVTSSGGQWLTRTVAKRLSQDFGALYDYLVNRSISWDCECERNGPVWKMKCATNKTFDPDTVQIPITDIIISFDDRMEYPHIPHPYCLTPEPIMARSNSKIKKNIEKKTRKQEELKQERQAAISYQDSTNIYILGADFVSNDLVDAFTNFEKGERLVDADLYNGRRGRWILIYGVLQVLASISVDTPQLRFVDNVDYHLHCSLRGTPPWRGANQNQPEADHTSSYCWLAPDRWRSLQPISIDSRSDSPSYTCTTRSKPDIQSNRESSYRLSSSSQVSSDFDLSIGSTTLTNLNFSPILESHKSRSSFCEVSEKGKVIPCTLQGDQLAELTGRSIDSAISNVGNVSMPSLSLRSSHLRSVDESGVFSPRMAYQKDLRKIQEGHLEPKLSCCAHIGHRRSPREHR</sequence>
<dbReference type="EMBL" id="MCBR01007086">
    <property type="protein sequence ID" value="RKF76574.1"/>
    <property type="molecule type" value="Genomic_DNA"/>
</dbReference>
<dbReference type="Proteomes" id="UP000285405">
    <property type="component" value="Unassembled WGS sequence"/>
</dbReference>
<gene>
    <name evidence="3" type="ORF">GcC1_070010</name>
</gene>